<feature type="transmembrane region" description="Helical" evidence="5">
    <location>
        <begin position="214"/>
        <end position="234"/>
    </location>
</feature>
<feature type="transmembrane region" description="Helical" evidence="5">
    <location>
        <begin position="70"/>
        <end position="89"/>
    </location>
</feature>
<comment type="pathway">
    <text evidence="5">Glycolipid biosynthesis; glycosylphosphatidylinositol-anchor biosynthesis.</text>
</comment>
<comment type="similarity">
    <text evidence="5">Belongs to the PIGW family.</text>
</comment>
<keyword evidence="3 5" id="KW-1133">Transmembrane helix</keyword>
<keyword evidence="7" id="KW-1185">Reference proteome</keyword>
<feature type="transmembrane region" description="Helical" evidence="5">
    <location>
        <begin position="145"/>
        <end position="167"/>
    </location>
</feature>
<name>A0AA88KYC9_ARTSF</name>
<dbReference type="PIRSF" id="PIRSF017321">
    <property type="entry name" value="GWT1"/>
    <property type="match status" value="1"/>
</dbReference>
<sequence length="498" mass="57190">MFLTKQNYKFKFAEQGFAFVFHINNSMTASSNLEVCYIASSIVTSIIINGLLFPFLAPVRYINSAYSSRFLCQAFFEFLIIVIPFIFLVMNAGGFFSLFIVVAAQSYLALYYYSSTRGHNQSIYSKLDQQYIHGRETVLTNYRGAVILCTSICILAVDFQGFPSWFAKTEDKVYSLMDTGVGCFVFMSGISGSKIRNGAISISETTKKSLKNSWILLVFGFLRLTFILLMGYPYDVKEYGTHWNFFLTLGCVKILGPITSRVVSFAPPFVKAVFISCIYEVILQNGLRNRLLSDNDRSTFIWANREGIFSICGFLAIYWTAVEIGRYLNEERRTIRQWTDVLIALIFCKIVLDFVLEYVESVCGSPSRRLADLGYILWMVSFNIFLIILCFFADLFLVLIDKNETILDQNEPLTNFHQGFRSDFSLPLIRKPYLLKSINYNGFATFLFSNILTGLVNMTFNTKEATVFKTCFILFGYAALTCLFPLTFYFWRLKLKFW</sequence>
<accession>A0AA88KYC9</accession>
<feature type="transmembrane region" description="Helical" evidence="5">
    <location>
        <begin position="337"/>
        <end position="356"/>
    </location>
</feature>
<comment type="caution">
    <text evidence="6">The sequence shown here is derived from an EMBL/GenBank/DDBJ whole genome shotgun (WGS) entry which is preliminary data.</text>
</comment>
<dbReference type="AlphaFoldDB" id="A0AA88KYC9"/>
<evidence type="ECO:0000256" key="4">
    <source>
        <dbReference type="ARBA" id="ARBA00023136"/>
    </source>
</evidence>
<dbReference type="PANTHER" id="PTHR20661">
    <property type="entry name" value="PHOSPHATIDYLINOSITOL-GLYCAN BIOSYNTHESIS CLASS W PROTEIN"/>
    <property type="match status" value="1"/>
</dbReference>
<feature type="transmembrane region" description="Helical" evidence="5">
    <location>
        <begin position="376"/>
        <end position="400"/>
    </location>
</feature>
<organism evidence="6 7">
    <name type="scientific">Artemia franciscana</name>
    <name type="common">Brine shrimp</name>
    <name type="synonym">Artemia sanfranciscana</name>
    <dbReference type="NCBI Taxonomy" id="6661"/>
    <lineage>
        <taxon>Eukaryota</taxon>
        <taxon>Metazoa</taxon>
        <taxon>Ecdysozoa</taxon>
        <taxon>Arthropoda</taxon>
        <taxon>Crustacea</taxon>
        <taxon>Branchiopoda</taxon>
        <taxon>Anostraca</taxon>
        <taxon>Artemiidae</taxon>
        <taxon>Artemia</taxon>
    </lineage>
</organism>
<feature type="transmembrane region" description="Helical" evidence="5">
    <location>
        <begin position="173"/>
        <end position="193"/>
    </location>
</feature>
<dbReference type="EMBL" id="JAVRJZ010000015">
    <property type="protein sequence ID" value="KAK2712093.1"/>
    <property type="molecule type" value="Genomic_DNA"/>
</dbReference>
<evidence type="ECO:0000313" key="6">
    <source>
        <dbReference type="EMBL" id="KAK2712093.1"/>
    </source>
</evidence>
<evidence type="ECO:0000256" key="2">
    <source>
        <dbReference type="ARBA" id="ARBA00022692"/>
    </source>
</evidence>
<comment type="function">
    <text evidence="5">A acetyltransferase, which acetylates the inositol ring of phosphatidylinositol during biosynthesis of GPI-anchor.</text>
</comment>
<reference evidence="6" key="1">
    <citation type="submission" date="2023-07" db="EMBL/GenBank/DDBJ databases">
        <title>Chromosome-level genome assembly of Artemia franciscana.</title>
        <authorList>
            <person name="Jo E."/>
        </authorList>
    </citation>
    <scope>NUCLEOTIDE SEQUENCE</scope>
    <source>
        <tissue evidence="6">Whole body</tissue>
    </source>
</reference>
<feature type="transmembrane region" description="Helical" evidence="5">
    <location>
        <begin position="307"/>
        <end position="325"/>
    </location>
</feature>
<dbReference type="GO" id="GO:0006506">
    <property type="term" value="P:GPI anchor biosynthetic process"/>
    <property type="evidence" value="ECO:0007669"/>
    <property type="project" value="UniProtKB-KW"/>
</dbReference>
<keyword evidence="5" id="KW-0808">Transferase</keyword>
<protein>
    <recommendedName>
        <fullName evidence="5">Phosphatidylinositol-glycan biosynthesis class W protein</fullName>
        <ecNumber evidence="5">2.3.-.-</ecNumber>
    </recommendedName>
</protein>
<feature type="transmembrane region" description="Helical" evidence="5">
    <location>
        <begin position="472"/>
        <end position="491"/>
    </location>
</feature>
<gene>
    <name evidence="6" type="ORF">QYM36_010947</name>
</gene>
<evidence type="ECO:0000313" key="7">
    <source>
        <dbReference type="Proteomes" id="UP001187531"/>
    </source>
</evidence>
<dbReference type="EC" id="2.3.-.-" evidence="5"/>
<feature type="transmembrane region" description="Helical" evidence="5">
    <location>
        <begin position="95"/>
        <end position="113"/>
    </location>
</feature>
<dbReference type="Proteomes" id="UP001187531">
    <property type="component" value="Unassembled WGS sequence"/>
</dbReference>
<keyword evidence="5" id="KW-0256">Endoplasmic reticulum</keyword>
<dbReference type="GO" id="GO:0072659">
    <property type="term" value="P:protein localization to plasma membrane"/>
    <property type="evidence" value="ECO:0007669"/>
    <property type="project" value="TreeGrafter"/>
</dbReference>
<dbReference type="GO" id="GO:0032216">
    <property type="term" value="F:glucosaminyl-phosphatidylinositol O-acyltransferase activity"/>
    <property type="evidence" value="ECO:0007669"/>
    <property type="project" value="TreeGrafter"/>
</dbReference>
<dbReference type="InterPro" id="IPR009447">
    <property type="entry name" value="PIGW/GWT1"/>
</dbReference>
<dbReference type="GO" id="GO:0005789">
    <property type="term" value="C:endoplasmic reticulum membrane"/>
    <property type="evidence" value="ECO:0007669"/>
    <property type="project" value="UniProtKB-SubCell"/>
</dbReference>
<evidence type="ECO:0000256" key="5">
    <source>
        <dbReference type="RuleBase" id="RU280819"/>
    </source>
</evidence>
<keyword evidence="2 5" id="KW-0812">Transmembrane</keyword>
<dbReference type="PANTHER" id="PTHR20661:SF0">
    <property type="entry name" value="PHOSPHATIDYLINOSITOL-GLYCAN BIOSYNTHESIS CLASS W PROTEIN"/>
    <property type="match status" value="1"/>
</dbReference>
<evidence type="ECO:0000256" key="3">
    <source>
        <dbReference type="ARBA" id="ARBA00022989"/>
    </source>
</evidence>
<feature type="transmembrane region" description="Helical" evidence="5">
    <location>
        <begin position="438"/>
        <end position="460"/>
    </location>
</feature>
<proteinExistence type="inferred from homology"/>
<keyword evidence="4 5" id="KW-0472">Membrane</keyword>
<evidence type="ECO:0000256" key="1">
    <source>
        <dbReference type="ARBA" id="ARBA00004141"/>
    </source>
</evidence>
<dbReference type="Pfam" id="PF06423">
    <property type="entry name" value="GWT1"/>
    <property type="match status" value="1"/>
</dbReference>
<keyword evidence="5" id="KW-0337">GPI-anchor biosynthesis</keyword>
<keyword evidence="5" id="KW-0012">Acyltransferase</keyword>
<feature type="transmembrane region" description="Helical" evidence="5">
    <location>
        <begin position="37"/>
        <end position="58"/>
    </location>
</feature>
<comment type="subcellular location">
    <subcellularLocation>
        <location evidence="5">Endoplasmic reticulum membrane</location>
        <topology evidence="5">Multi-pass membrane protein</topology>
    </subcellularLocation>
    <subcellularLocation>
        <location evidence="1">Membrane</location>
        <topology evidence="1">Multi-pass membrane protein</topology>
    </subcellularLocation>
</comment>